<reference evidence="1" key="1">
    <citation type="submission" date="2020-09" db="EMBL/GenBank/DDBJ databases">
        <title>Genome-Enabled Discovery of Anthraquinone Biosynthesis in Senna tora.</title>
        <authorList>
            <person name="Kang S.-H."/>
            <person name="Pandey R.P."/>
            <person name="Lee C.-M."/>
            <person name="Sim J.-S."/>
            <person name="Jeong J.-T."/>
            <person name="Choi B.-S."/>
            <person name="Jung M."/>
            <person name="Ginzburg D."/>
            <person name="Zhao K."/>
            <person name="Won S.Y."/>
            <person name="Oh T.-J."/>
            <person name="Yu Y."/>
            <person name="Kim N.-H."/>
            <person name="Lee O.R."/>
            <person name="Lee T.-H."/>
            <person name="Bashyal P."/>
            <person name="Kim T.-S."/>
            <person name="Lee W.-H."/>
            <person name="Kawkins C."/>
            <person name="Kim C.-K."/>
            <person name="Kim J.S."/>
            <person name="Ahn B.O."/>
            <person name="Rhee S.Y."/>
            <person name="Sohng J.K."/>
        </authorList>
    </citation>
    <scope>NUCLEOTIDE SEQUENCE</scope>
    <source>
        <tissue evidence="1">Leaf</tissue>
    </source>
</reference>
<protein>
    <submittedName>
        <fullName evidence="1">Uncharacterized protein</fullName>
    </submittedName>
</protein>
<accession>A0A834SND5</accession>
<keyword evidence="2" id="KW-1185">Reference proteome</keyword>
<evidence type="ECO:0000313" key="1">
    <source>
        <dbReference type="EMBL" id="KAF7805843.1"/>
    </source>
</evidence>
<dbReference type="EMBL" id="JAAIUW010000012">
    <property type="protein sequence ID" value="KAF7805843.1"/>
    <property type="molecule type" value="Genomic_DNA"/>
</dbReference>
<organism evidence="1 2">
    <name type="scientific">Senna tora</name>
    <dbReference type="NCBI Taxonomy" id="362788"/>
    <lineage>
        <taxon>Eukaryota</taxon>
        <taxon>Viridiplantae</taxon>
        <taxon>Streptophyta</taxon>
        <taxon>Embryophyta</taxon>
        <taxon>Tracheophyta</taxon>
        <taxon>Spermatophyta</taxon>
        <taxon>Magnoliopsida</taxon>
        <taxon>eudicotyledons</taxon>
        <taxon>Gunneridae</taxon>
        <taxon>Pentapetalae</taxon>
        <taxon>rosids</taxon>
        <taxon>fabids</taxon>
        <taxon>Fabales</taxon>
        <taxon>Fabaceae</taxon>
        <taxon>Caesalpinioideae</taxon>
        <taxon>Cassia clade</taxon>
        <taxon>Senna</taxon>
    </lineage>
</organism>
<gene>
    <name evidence="1" type="ORF">G2W53_038004</name>
</gene>
<comment type="caution">
    <text evidence="1">The sequence shown here is derived from an EMBL/GenBank/DDBJ whole genome shotgun (WGS) entry which is preliminary data.</text>
</comment>
<name>A0A834SND5_9FABA</name>
<evidence type="ECO:0000313" key="2">
    <source>
        <dbReference type="Proteomes" id="UP000634136"/>
    </source>
</evidence>
<sequence>MEKGDERVRSFYSEMLCGGSQEGGGFGFIASFNWQSYSYPDGHIIEMCMPLHVTRWISNFEKCTKMSTRSEDETRVWCPKMSRE</sequence>
<proteinExistence type="predicted"/>
<dbReference type="Proteomes" id="UP000634136">
    <property type="component" value="Unassembled WGS sequence"/>
</dbReference>
<dbReference type="AlphaFoldDB" id="A0A834SND5"/>